<name>A0A8C8RVX7_9SAUR</name>
<evidence type="ECO:0000256" key="1">
    <source>
        <dbReference type="ARBA" id="ARBA00022734"/>
    </source>
</evidence>
<proteinExistence type="predicted"/>
<evidence type="ECO:0000259" key="4">
    <source>
        <dbReference type="PROSITE" id="PS51304"/>
    </source>
</evidence>
<evidence type="ECO:0000313" key="6">
    <source>
        <dbReference type="Proteomes" id="UP000694393"/>
    </source>
</evidence>
<organism evidence="5 6">
    <name type="scientific">Pelusios castaneus</name>
    <name type="common">West African mud turtle</name>
    <dbReference type="NCBI Taxonomy" id="367368"/>
    <lineage>
        <taxon>Eukaryota</taxon>
        <taxon>Metazoa</taxon>
        <taxon>Chordata</taxon>
        <taxon>Craniata</taxon>
        <taxon>Vertebrata</taxon>
        <taxon>Euteleostomi</taxon>
        <taxon>Archelosauria</taxon>
        <taxon>Testudinata</taxon>
        <taxon>Testudines</taxon>
        <taxon>Pleurodira</taxon>
        <taxon>Pelomedusidae</taxon>
        <taxon>Pelusios</taxon>
    </lineage>
</organism>
<dbReference type="Gene3D" id="2.60.120.200">
    <property type="match status" value="1"/>
</dbReference>
<dbReference type="Proteomes" id="UP000694393">
    <property type="component" value="Unplaced"/>
</dbReference>
<reference evidence="5" key="2">
    <citation type="submission" date="2025-09" db="UniProtKB">
        <authorList>
            <consortium name="Ensembl"/>
        </authorList>
    </citation>
    <scope>IDENTIFICATION</scope>
</reference>
<dbReference type="InterPro" id="IPR013320">
    <property type="entry name" value="ConA-like_dom_sf"/>
</dbReference>
<evidence type="ECO:0000313" key="5">
    <source>
        <dbReference type="Ensembl" id="ENSPCEP00000010513.1"/>
    </source>
</evidence>
<dbReference type="InterPro" id="IPR001079">
    <property type="entry name" value="Galectin_CRD"/>
</dbReference>
<dbReference type="SMART" id="SM00908">
    <property type="entry name" value="Gal-bind_lectin"/>
    <property type="match status" value="1"/>
</dbReference>
<dbReference type="PANTHER" id="PTHR11346:SF32">
    <property type="entry name" value="GALECTIN-4"/>
    <property type="match status" value="1"/>
</dbReference>
<feature type="domain" description="Galectin" evidence="4">
    <location>
        <begin position="13"/>
        <end position="142"/>
    </location>
</feature>
<accession>A0A8C8RVX7</accession>
<dbReference type="CDD" id="cd00070">
    <property type="entry name" value="GLECT"/>
    <property type="match status" value="1"/>
</dbReference>
<evidence type="ECO:0000256" key="3">
    <source>
        <dbReference type="RuleBase" id="RU102079"/>
    </source>
</evidence>
<dbReference type="Pfam" id="PF00337">
    <property type="entry name" value="Gal-bind_lectin"/>
    <property type="match status" value="1"/>
</dbReference>
<dbReference type="InterPro" id="IPR044156">
    <property type="entry name" value="Galectin-like"/>
</dbReference>
<keyword evidence="6" id="KW-1185">Reference proteome</keyword>
<protein>
    <recommendedName>
        <fullName evidence="3">Galectin</fullName>
    </recommendedName>
</protein>
<sequence length="164" mass="18855">MAGPASYHPQVPYVGNLPGGLTSKKTVVVKGFVPQNAKSFCINFKTGHSQDIALHINPRLNEQKVVRNSFLKGQWGSEERELSFNPFQPGQYFDVSKLLIVATKEYKVCGQHYYEFRHRLPPTHVRFLEVDGDVKLEIFKSGCLKFNFPRRYCDIPHRTYTHVV</sequence>
<evidence type="ECO:0000256" key="2">
    <source>
        <dbReference type="ARBA" id="ARBA00022737"/>
    </source>
</evidence>
<dbReference type="SUPFAM" id="SSF49899">
    <property type="entry name" value="Concanavalin A-like lectins/glucanases"/>
    <property type="match status" value="1"/>
</dbReference>
<dbReference type="AlphaFoldDB" id="A0A8C8RVX7"/>
<dbReference type="PANTHER" id="PTHR11346">
    <property type="entry name" value="GALECTIN"/>
    <property type="match status" value="1"/>
</dbReference>
<dbReference type="GO" id="GO:0030246">
    <property type="term" value="F:carbohydrate binding"/>
    <property type="evidence" value="ECO:0007669"/>
    <property type="project" value="UniProtKB-UniRule"/>
</dbReference>
<keyword evidence="1 3" id="KW-0430">Lectin</keyword>
<dbReference type="Ensembl" id="ENSPCET00000010864.1">
    <property type="protein sequence ID" value="ENSPCEP00000010513.1"/>
    <property type="gene ID" value="ENSPCEG00000008339.1"/>
</dbReference>
<dbReference type="PROSITE" id="PS51304">
    <property type="entry name" value="GALECTIN"/>
    <property type="match status" value="1"/>
</dbReference>
<dbReference type="FunFam" id="2.60.120.200:FF:000124">
    <property type="entry name" value="Galectin-4"/>
    <property type="match status" value="1"/>
</dbReference>
<dbReference type="SMART" id="SM00276">
    <property type="entry name" value="GLECT"/>
    <property type="match status" value="1"/>
</dbReference>
<reference evidence="5" key="1">
    <citation type="submission" date="2025-08" db="UniProtKB">
        <authorList>
            <consortium name="Ensembl"/>
        </authorList>
    </citation>
    <scope>IDENTIFICATION</scope>
</reference>
<keyword evidence="2" id="KW-0677">Repeat</keyword>